<evidence type="ECO:0000256" key="1">
    <source>
        <dbReference type="SAM" id="SignalP"/>
    </source>
</evidence>
<evidence type="ECO:0000313" key="2">
    <source>
        <dbReference type="EMBL" id="KAG0548700.1"/>
    </source>
</evidence>
<protein>
    <recommendedName>
        <fullName evidence="4">Hydrophobic seed protein domain-containing protein</fullName>
    </recommendedName>
</protein>
<feature type="chain" id="PRO_5037025282" description="Hydrophobic seed protein domain-containing protein" evidence="1">
    <location>
        <begin position="34"/>
        <end position="121"/>
    </location>
</feature>
<proteinExistence type="predicted"/>
<sequence length="121" mass="12152">MAAASNARTAVAALFLVATTLLLALACTQLAQAQQPPPPPPSTCPANLVDLLSGDISLLDALAILGGLRDLSPAAAGDCLCIALGQITNQIRFLLALLGIDLPIGFQCSTPIPPTSLPGGI</sequence>
<dbReference type="EMBL" id="CM027680">
    <property type="protein sequence ID" value="KAG0548700.1"/>
    <property type="molecule type" value="Genomic_DNA"/>
</dbReference>
<accession>A0A921RZW3</accession>
<reference evidence="2" key="1">
    <citation type="journal article" date="2019" name="BMC Genomics">
        <title>A new reference genome for Sorghum bicolor reveals high levels of sequence similarity between sweet and grain genotypes: implications for the genetics of sugar metabolism.</title>
        <authorList>
            <person name="Cooper E.A."/>
            <person name="Brenton Z.W."/>
            <person name="Flinn B.S."/>
            <person name="Jenkins J."/>
            <person name="Shu S."/>
            <person name="Flowers D."/>
            <person name="Luo F."/>
            <person name="Wang Y."/>
            <person name="Xia P."/>
            <person name="Barry K."/>
            <person name="Daum C."/>
            <person name="Lipzen A."/>
            <person name="Yoshinaga Y."/>
            <person name="Schmutz J."/>
            <person name="Saski C."/>
            <person name="Vermerris W."/>
            <person name="Kresovich S."/>
        </authorList>
    </citation>
    <scope>NUCLEOTIDE SEQUENCE</scope>
</reference>
<evidence type="ECO:0008006" key="4">
    <source>
        <dbReference type="Google" id="ProtNLM"/>
    </source>
</evidence>
<keyword evidence="1" id="KW-0732">Signal</keyword>
<name>A0A921RZW3_SORBI</name>
<comment type="caution">
    <text evidence="2">The sequence shown here is derived from an EMBL/GenBank/DDBJ whole genome shotgun (WGS) entry which is preliminary data.</text>
</comment>
<feature type="signal peptide" evidence="1">
    <location>
        <begin position="1"/>
        <end position="33"/>
    </location>
</feature>
<reference evidence="2" key="2">
    <citation type="submission" date="2020-10" db="EMBL/GenBank/DDBJ databases">
        <authorList>
            <person name="Cooper E.A."/>
            <person name="Brenton Z.W."/>
            <person name="Flinn B.S."/>
            <person name="Jenkins J."/>
            <person name="Shu S."/>
            <person name="Flowers D."/>
            <person name="Luo F."/>
            <person name="Wang Y."/>
            <person name="Xia P."/>
            <person name="Barry K."/>
            <person name="Daum C."/>
            <person name="Lipzen A."/>
            <person name="Yoshinaga Y."/>
            <person name="Schmutz J."/>
            <person name="Saski C."/>
            <person name="Vermerris W."/>
            <person name="Kresovich S."/>
        </authorList>
    </citation>
    <scope>NUCLEOTIDE SEQUENCE</scope>
</reference>
<evidence type="ECO:0000313" key="3">
    <source>
        <dbReference type="Proteomes" id="UP000807115"/>
    </source>
</evidence>
<dbReference type="Proteomes" id="UP000807115">
    <property type="component" value="Chromosome 1"/>
</dbReference>
<gene>
    <name evidence="2" type="ORF">BDA96_01G189500</name>
</gene>
<organism evidence="2 3">
    <name type="scientific">Sorghum bicolor</name>
    <name type="common">Sorghum</name>
    <name type="synonym">Sorghum vulgare</name>
    <dbReference type="NCBI Taxonomy" id="4558"/>
    <lineage>
        <taxon>Eukaryota</taxon>
        <taxon>Viridiplantae</taxon>
        <taxon>Streptophyta</taxon>
        <taxon>Embryophyta</taxon>
        <taxon>Tracheophyta</taxon>
        <taxon>Spermatophyta</taxon>
        <taxon>Magnoliopsida</taxon>
        <taxon>Liliopsida</taxon>
        <taxon>Poales</taxon>
        <taxon>Poaceae</taxon>
        <taxon>PACMAD clade</taxon>
        <taxon>Panicoideae</taxon>
        <taxon>Andropogonodae</taxon>
        <taxon>Andropogoneae</taxon>
        <taxon>Sorghinae</taxon>
        <taxon>Sorghum</taxon>
    </lineage>
</organism>
<dbReference type="AlphaFoldDB" id="A0A921RZW3"/>